<evidence type="ECO:0000256" key="4">
    <source>
        <dbReference type="ARBA" id="ARBA00023136"/>
    </source>
</evidence>
<evidence type="ECO:0000259" key="5">
    <source>
        <dbReference type="Pfam" id="PF06803"/>
    </source>
</evidence>
<dbReference type="Pfam" id="PF06803">
    <property type="entry name" value="DUF1232"/>
    <property type="match status" value="1"/>
</dbReference>
<evidence type="ECO:0000313" key="7">
    <source>
        <dbReference type="Proteomes" id="UP001209107"/>
    </source>
</evidence>
<organism evidence="6 7">
    <name type="scientific">Kaistella yananensis</name>
    <dbReference type="NCBI Taxonomy" id="2989820"/>
    <lineage>
        <taxon>Bacteria</taxon>
        <taxon>Pseudomonadati</taxon>
        <taxon>Bacteroidota</taxon>
        <taxon>Flavobacteriia</taxon>
        <taxon>Flavobacteriales</taxon>
        <taxon>Weeksellaceae</taxon>
        <taxon>Chryseobacterium group</taxon>
        <taxon>Kaistella</taxon>
    </lineage>
</organism>
<dbReference type="EMBL" id="JAPCHZ010000004">
    <property type="protein sequence ID" value="MCW4452004.1"/>
    <property type="molecule type" value="Genomic_DNA"/>
</dbReference>
<accession>A0ABT3JMK8</accession>
<dbReference type="Proteomes" id="UP001209107">
    <property type="component" value="Unassembled WGS sequence"/>
</dbReference>
<evidence type="ECO:0000256" key="2">
    <source>
        <dbReference type="ARBA" id="ARBA00022692"/>
    </source>
</evidence>
<dbReference type="RefSeq" id="WP_265144172.1">
    <property type="nucleotide sequence ID" value="NZ_JAPCHZ010000004.1"/>
</dbReference>
<comment type="caution">
    <text evidence="6">The sequence shown here is derived from an EMBL/GenBank/DDBJ whole genome shotgun (WGS) entry which is preliminary data.</text>
</comment>
<reference evidence="6 7" key="1">
    <citation type="submission" date="2022-10" db="EMBL/GenBank/DDBJ databases">
        <title>Kaistella sp. BT-6-1-3.</title>
        <authorList>
            <person name="Ai J."/>
            <person name="Deng Z."/>
        </authorList>
    </citation>
    <scope>NUCLEOTIDE SEQUENCE [LARGE SCALE GENOMIC DNA]</scope>
    <source>
        <strain evidence="6 7">BT6-1-3</strain>
    </source>
</reference>
<comment type="subcellular location">
    <subcellularLocation>
        <location evidence="1">Endomembrane system</location>
        <topology evidence="1">Multi-pass membrane protein</topology>
    </subcellularLocation>
</comment>
<evidence type="ECO:0000256" key="3">
    <source>
        <dbReference type="ARBA" id="ARBA00022989"/>
    </source>
</evidence>
<proteinExistence type="predicted"/>
<feature type="domain" description="DUF1232" evidence="5">
    <location>
        <begin position="32"/>
        <end position="67"/>
    </location>
</feature>
<evidence type="ECO:0000313" key="6">
    <source>
        <dbReference type="EMBL" id="MCW4452004.1"/>
    </source>
</evidence>
<evidence type="ECO:0000256" key="1">
    <source>
        <dbReference type="ARBA" id="ARBA00004127"/>
    </source>
</evidence>
<dbReference type="InterPro" id="IPR010652">
    <property type="entry name" value="DUF1232"/>
</dbReference>
<keyword evidence="2" id="KW-0812">Transmembrane</keyword>
<keyword evidence="3" id="KW-1133">Transmembrane helix</keyword>
<name>A0ABT3JMK8_9FLAO</name>
<protein>
    <submittedName>
        <fullName evidence="6">DUF1232 domain-containing protein</fullName>
    </submittedName>
</protein>
<gene>
    <name evidence="6" type="ORF">OK344_07250</name>
</gene>
<keyword evidence="7" id="KW-1185">Reference proteome</keyword>
<sequence length="69" mass="7652">MLQKLKENVKKLKQETVPIYHALFDSRTPLSAKIVAGLTIAYLLSPIDLISDFIPVLGLLDDLIIVPAH</sequence>
<keyword evidence="4" id="KW-0472">Membrane</keyword>